<dbReference type="Pfam" id="PF07915">
    <property type="entry name" value="PRKCSH"/>
    <property type="match status" value="1"/>
</dbReference>
<dbReference type="AlphaFoldDB" id="M3HP47"/>
<dbReference type="OrthoDB" id="448954at2759"/>
<keyword evidence="4 7" id="KW-0430">Lectin</keyword>
<comment type="function">
    <text evidence="7">Lectin involved in the quality control of the secretory pathway. As a member of the endoplasmic reticulum-associated degradation lumenal (ERAD-L) surveillance system, targets misfolded endoplasmic reticulum lumenal glycoproteins for degradation.</text>
</comment>
<keyword evidence="5 7" id="KW-0256">Endoplasmic reticulum</keyword>
<feature type="chain" id="PRO_5004034546" description="Endoplasmic reticulum lectin" evidence="8">
    <location>
        <begin position="19"/>
        <end position="270"/>
    </location>
</feature>
<keyword evidence="11" id="KW-1185">Reference proteome</keyword>
<dbReference type="OMA" id="HANYWTI"/>
<evidence type="ECO:0000256" key="5">
    <source>
        <dbReference type="ARBA" id="ARBA00022824"/>
    </source>
</evidence>
<dbReference type="HOGENOM" id="CLU_1077675_0_0_1"/>
<dbReference type="Gene3D" id="2.70.130.10">
    <property type="entry name" value="Mannose-6-phosphate receptor binding domain"/>
    <property type="match status" value="1"/>
</dbReference>
<evidence type="ECO:0000256" key="7">
    <source>
        <dbReference type="RuleBase" id="RU369099"/>
    </source>
</evidence>
<dbReference type="InterPro" id="IPR045149">
    <property type="entry name" value="OS-9-like"/>
</dbReference>
<accession>M3HP47</accession>
<keyword evidence="7" id="KW-0472">Membrane</keyword>
<evidence type="ECO:0000256" key="8">
    <source>
        <dbReference type="SAM" id="SignalP"/>
    </source>
</evidence>
<dbReference type="STRING" id="1245528.M3HP47"/>
<evidence type="ECO:0000259" key="9">
    <source>
        <dbReference type="PROSITE" id="PS51914"/>
    </source>
</evidence>
<dbReference type="PROSITE" id="PS51914">
    <property type="entry name" value="MRH"/>
    <property type="match status" value="1"/>
</dbReference>
<dbReference type="PANTHER" id="PTHR15414">
    <property type="entry name" value="OS-9-RELATED"/>
    <property type="match status" value="1"/>
</dbReference>
<sequence>MNWSIILLFVSTLQSVLSFSTSESEKLKNRIVFHETNLSYDVARDILESDRQHYDILSIRHNDHNISSYLCNLPRQEELNITIPETKATLHDLKLQAIKLITDTFSQDKCLYAYGIHANYWTIGYCYGDKVIQFHEDLEDFLSGKHRPYFPEHVYVLGRFSGSEKFNSKKVEISNQAIYQPKFQFDAREFSVTEGYSHELEGELCDLTGQPRKLSITYVCDSGNTGLEILDIREIKTCEYEMTINIPNLCQLNVAKEFTVDIVCSQIFSQ</sequence>
<dbReference type="GO" id="GO:0030970">
    <property type="term" value="P:retrograde protein transport, ER to cytosol"/>
    <property type="evidence" value="ECO:0007669"/>
    <property type="project" value="TreeGrafter"/>
</dbReference>
<evidence type="ECO:0000313" key="10">
    <source>
        <dbReference type="EMBL" id="EMG49257.1"/>
    </source>
</evidence>
<evidence type="ECO:0000313" key="11">
    <source>
        <dbReference type="Proteomes" id="UP000011777"/>
    </source>
</evidence>
<evidence type="ECO:0000256" key="2">
    <source>
        <dbReference type="ARBA" id="ARBA00009918"/>
    </source>
</evidence>
<dbReference type="EMBL" id="AOGT01000771">
    <property type="protein sequence ID" value="EMG49257.1"/>
    <property type="molecule type" value="Genomic_DNA"/>
</dbReference>
<evidence type="ECO:0000256" key="4">
    <source>
        <dbReference type="ARBA" id="ARBA00022734"/>
    </source>
</evidence>
<evidence type="ECO:0000256" key="3">
    <source>
        <dbReference type="ARBA" id="ARBA00022729"/>
    </source>
</evidence>
<dbReference type="GO" id="GO:0030246">
    <property type="term" value="F:carbohydrate binding"/>
    <property type="evidence" value="ECO:0007669"/>
    <property type="project" value="UniProtKB-UniRule"/>
</dbReference>
<evidence type="ECO:0000256" key="1">
    <source>
        <dbReference type="ARBA" id="ARBA00004367"/>
    </source>
</evidence>
<evidence type="ECO:0000256" key="6">
    <source>
        <dbReference type="ARBA" id="ARBA00023157"/>
    </source>
</evidence>
<feature type="domain" description="MRH" evidence="9">
    <location>
        <begin position="108"/>
        <end position="252"/>
    </location>
</feature>
<dbReference type="InterPro" id="IPR044865">
    <property type="entry name" value="MRH_dom"/>
</dbReference>
<comment type="caution">
    <text evidence="10">The sequence shown here is derived from an EMBL/GenBank/DDBJ whole genome shotgun (WGS) entry which is preliminary data.</text>
</comment>
<dbReference type="eggNOG" id="KOG3394">
    <property type="taxonomic scope" value="Eukaryota"/>
</dbReference>
<feature type="signal peptide" evidence="8">
    <location>
        <begin position="1"/>
        <end position="18"/>
    </location>
</feature>
<dbReference type="GO" id="GO:0005788">
    <property type="term" value="C:endoplasmic reticulum lumen"/>
    <property type="evidence" value="ECO:0007669"/>
    <property type="project" value="UniProtKB-UniRule"/>
</dbReference>
<protein>
    <recommendedName>
        <fullName evidence="7">Endoplasmic reticulum lectin</fullName>
    </recommendedName>
    <alternativeName>
        <fullName evidence="7">Protein OS-9 homolog</fullName>
    </alternativeName>
</protein>
<organism evidence="10 11">
    <name type="scientific">Candida maltosa (strain Xu316)</name>
    <name type="common">Yeast</name>
    <dbReference type="NCBI Taxonomy" id="1245528"/>
    <lineage>
        <taxon>Eukaryota</taxon>
        <taxon>Fungi</taxon>
        <taxon>Dikarya</taxon>
        <taxon>Ascomycota</taxon>
        <taxon>Saccharomycotina</taxon>
        <taxon>Pichiomycetes</taxon>
        <taxon>Debaryomycetaceae</taxon>
        <taxon>Candida/Lodderomyces clade</taxon>
        <taxon>Candida</taxon>
    </lineage>
</organism>
<dbReference type="InterPro" id="IPR012913">
    <property type="entry name" value="OS9-like_dom"/>
</dbReference>
<comment type="similarity">
    <text evidence="2 7">Belongs to the OS-9 family.</text>
</comment>
<comment type="subcellular location">
    <subcellularLocation>
        <location evidence="1 7">Endoplasmic reticulum membrane</location>
        <topology evidence="1 7">Peripheral membrane protein</topology>
        <orientation evidence="1 7">Lumenal side</orientation>
    </subcellularLocation>
</comment>
<proteinExistence type="inferred from homology"/>
<dbReference type="GO" id="GO:0005789">
    <property type="term" value="C:endoplasmic reticulum membrane"/>
    <property type="evidence" value="ECO:0007669"/>
    <property type="project" value="UniProtKB-SubCell"/>
</dbReference>
<name>M3HP47_CANMX</name>
<reference evidence="10 11" key="1">
    <citation type="submission" date="2013-02" db="EMBL/GenBank/DDBJ databases">
        <title>Genome sequence of Candida maltosa Xu316, a potential industrial strain for xylitol and ethanol production.</title>
        <authorList>
            <person name="Yu J."/>
            <person name="Wang Q."/>
            <person name="Geng X."/>
            <person name="Bao W."/>
            <person name="He P."/>
            <person name="Cai J."/>
        </authorList>
    </citation>
    <scope>NUCLEOTIDE SEQUENCE [LARGE SCALE GENOMIC DNA]</scope>
    <source>
        <strain evidence="11">Xu316</strain>
    </source>
</reference>
<gene>
    <name evidence="10" type="ORF">G210_0046</name>
</gene>
<dbReference type="Proteomes" id="UP000011777">
    <property type="component" value="Unassembled WGS sequence"/>
</dbReference>
<dbReference type="PANTHER" id="PTHR15414:SF0">
    <property type="entry name" value="ENDOPLASMIC RETICULUM LECTIN 1"/>
    <property type="match status" value="1"/>
</dbReference>
<keyword evidence="3 8" id="KW-0732">Signal</keyword>
<keyword evidence="6" id="KW-1015">Disulfide bond</keyword>
<dbReference type="InterPro" id="IPR009011">
    <property type="entry name" value="Man6P_isomerase_rcpt-bd_dom_sf"/>
</dbReference>
<dbReference type="GO" id="GO:0030968">
    <property type="term" value="P:endoplasmic reticulum unfolded protein response"/>
    <property type="evidence" value="ECO:0007669"/>
    <property type="project" value="UniProtKB-UniRule"/>
</dbReference>